<comment type="caution">
    <text evidence="1">The sequence shown here is derived from an EMBL/GenBank/DDBJ whole genome shotgun (WGS) entry which is preliminary data.</text>
</comment>
<proteinExistence type="predicted"/>
<sequence>MCIQIKLKDIIEEMEIQFEESRSLLKIKTGEFVLITSEELRAAKDEKPFDIALIRYGNYG</sequence>
<keyword evidence="3" id="KW-1185">Reference proteome</keyword>
<accession>A0A942YC31</accession>
<reference evidence="1" key="1">
    <citation type="submission" date="2021-05" db="EMBL/GenBank/DDBJ databases">
        <title>Novel Bacillus species.</title>
        <authorList>
            <person name="Liu G."/>
        </authorList>
    </citation>
    <scope>NUCLEOTIDE SEQUENCE</scope>
    <source>
        <strain evidence="1 3">FJAT-50051</strain>
    </source>
</reference>
<dbReference type="Proteomes" id="UP000677265">
    <property type="component" value="Unassembled WGS sequence"/>
</dbReference>
<evidence type="ECO:0000313" key="3">
    <source>
        <dbReference type="Proteomes" id="UP000677265"/>
    </source>
</evidence>
<dbReference type="EMBL" id="JAGYPE020000005">
    <property type="protein sequence ID" value="MCH6264914.1"/>
    <property type="molecule type" value="Genomic_DNA"/>
</dbReference>
<organism evidence="1">
    <name type="scientific">Neobacillus citreus</name>
    <dbReference type="NCBI Taxonomy" id="2833578"/>
    <lineage>
        <taxon>Bacteria</taxon>
        <taxon>Bacillati</taxon>
        <taxon>Bacillota</taxon>
        <taxon>Bacilli</taxon>
        <taxon>Bacillales</taxon>
        <taxon>Bacillaceae</taxon>
        <taxon>Neobacillus</taxon>
    </lineage>
</organism>
<dbReference type="RefSeq" id="WP_213146184.1">
    <property type="nucleotide sequence ID" value="NZ_JAGYPE020000005.1"/>
</dbReference>
<dbReference type="EMBL" id="JAGYPE010000007">
    <property type="protein sequence ID" value="MBS4186367.1"/>
    <property type="molecule type" value="Genomic_DNA"/>
</dbReference>
<dbReference type="AlphaFoldDB" id="A0A942YC31"/>
<name>A0A942YC31_9BACI</name>
<protein>
    <submittedName>
        <fullName evidence="1">Uncharacterized protein</fullName>
    </submittedName>
</protein>
<gene>
    <name evidence="2" type="ORF">KHB02_005175</name>
    <name evidence="1" type="ORF">KHB02_33910</name>
</gene>
<evidence type="ECO:0000313" key="2">
    <source>
        <dbReference type="EMBL" id="MCH6264914.1"/>
    </source>
</evidence>
<evidence type="ECO:0000313" key="1">
    <source>
        <dbReference type="EMBL" id="MBS4186367.1"/>
    </source>
</evidence>